<proteinExistence type="inferred from homology"/>
<dbReference type="GO" id="GO:0046872">
    <property type="term" value="F:metal ion binding"/>
    <property type="evidence" value="ECO:0007669"/>
    <property type="project" value="InterPro"/>
</dbReference>
<dbReference type="Pfam" id="PF10581">
    <property type="entry name" value="Synapsin_N"/>
    <property type="match status" value="1"/>
</dbReference>
<evidence type="ECO:0000256" key="6">
    <source>
        <dbReference type="SAM" id="MobiDB-lite"/>
    </source>
</evidence>
<dbReference type="PROSITE" id="PS50975">
    <property type="entry name" value="ATP_GRASP"/>
    <property type="match status" value="1"/>
</dbReference>
<dbReference type="Gene3D" id="3.40.50.20">
    <property type="match status" value="1"/>
</dbReference>
<dbReference type="InterPro" id="IPR013815">
    <property type="entry name" value="ATP_grasp_subdomain_1"/>
</dbReference>
<comment type="subcellular location">
    <subcellularLocation>
        <location evidence="4">Synapse</location>
    </subcellularLocation>
</comment>
<dbReference type="InterPro" id="IPR019736">
    <property type="entry name" value="Synapsin_P_site"/>
</dbReference>
<dbReference type="PANTHER" id="PTHR10841:SF17">
    <property type="entry name" value="SYNAPSIN"/>
    <property type="match status" value="1"/>
</dbReference>
<dbReference type="STRING" id="48709.A0A1D2MQJ3"/>
<evidence type="ECO:0000256" key="3">
    <source>
        <dbReference type="ARBA" id="ARBA00023018"/>
    </source>
</evidence>
<dbReference type="Pfam" id="PF02078">
    <property type="entry name" value="Synapsin"/>
    <property type="match status" value="1"/>
</dbReference>
<dbReference type="GO" id="GO:0030672">
    <property type="term" value="C:synaptic vesicle membrane"/>
    <property type="evidence" value="ECO:0007669"/>
    <property type="project" value="TreeGrafter"/>
</dbReference>
<dbReference type="Proteomes" id="UP000094527">
    <property type="component" value="Unassembled WGS sequence"/>
</dbReference>
<evidence type="ECO:0000256" key="2">
    <source>
        <dbReference type="ARBA" id="ARBA00022553"/>
    </source>
</evidence>
<feature type="region of interest" description="Disordered" evidence="6">
    <location>
        <begin position="1"/>
        <end position="96"/>
    </location>
</feature>
<feature type="domain" description="ATP-grasp" evidence="7">
    <location>
        <begin position="253"/>
        <end position="433"/>
    </location>
</feature>
<organism evidence="8 9">
    <name type="scientific">Orchesella cincta</name>
    <name type="common">Springtail</name>
    <name type="synonym">Podura cincta</name>
    <dbReference type="NCBI Taxonomy" id="48709"/>
    <lineage>
        <taxon>Eukaryota</taxon>
        <taxon>Metazoa</taxon>
        <taxon>Ecdysozoa</taxon>
        <taxon>Arthropoda</taxon>
        <taxon>Hexapoda</taxon>
        <taxon>Collembola</taxon>
        <taxon>Entomobryomorpha</taxon>
        <taxon>Entomobryoidea</taxon>
        <taxon>Orchesellidae</taxon>
        <taxon>Orchesellinae</taxon>
        <taxon>Orchesella</taxon>
    </lineage>
</organism>
<protein>
    <submittedName>
        <fullName evidence="8">Synapsin</fullName>
    </submittedName>
</protein>
<dbReference type="FunFam" id="3.30.470.20:FF:000059">
    <property type="entry name" value="Synapsin-3"/>
    <property type="match status" value="1"/>
</dbReference>
<evidence type="ECO:0000256" key="4">
    <source>
        <dbReference type="ARBA" id="ARBA00034103"/>
    </source>
</evidence>
<feature type="region of interest" description="Disordered" evidence="6">
    <location>
        <begin position="445"/>
        <end position="535"/>
    </location>
</feature>
<evidence type="ECO:0000256" key="5">
    <source>
        <dbReference type="PROSITE-ProRule" id="PRU00409"/>
    </source>
</evidence>
<dbReference type="Gene3D" id="3.30.1490.20">
    <property type="entry name" value="ATP-grasp fold, A domain"/>
    <property type="match status" value="1"/>
</dbReference>
<keyword evidence="5" id="KW-0067">ATP-binding</keyword>
<evidence type="ECO:0000313" key="8">
    <source>
        <dbReference type="EMBL" id="ODM95347.1"/>
    </source>
</evidence>
<dbReference type="PRINTS" id="PR01368">
    <property type="entry name" value="SYNAPSIN"/>
</dbReference>
<dbReference type="InterPro" id="IPR020898">
    <property type="entry name" value="Synapsin_ATP-bd_dom"/>
</dbReference>
<name>A0A1D2MQJ3_ORCCI</name>
<dbReference type="AlphaFoldDB" id="A0A1D2MQJ3"/>
<keyword evidence="3" id="KW-0770">Synapse</keyword>
<evidence type="ECO:0000259" key="7">
    <source>
        <dbReference type="PROSITE" id="PS50975"/>
    </source>
</evidence>
<dbReference type="InterPro" id="IPR020897">
    <property type="entry name" value="Synapsin_pre-ATP-grasp_dom"/>
</dbReference>
<dbReference type="OrthoDB" id="10249572at2759"/>
<feature type="compositionally biased region" description="Low complexity" evidence="6">
    <location>
        <begin position="81"/>
        <end position="96"/>
    </location>
</feature>
<comment type="caution">
    <text evidence="8">The sequence shown here is derived from an EMBL/GenBank/DDBJ whole genome shotgun (WGS) entry which is preliminary data.</text>
</comment>
<dbReference type="GO" id="GO:0005524">
    <property type="term" value="F:ATP binding"/>
    <property type="evidence" value="ECO:0007669"/>
    <property type="project" value="UniProtKB-UniRule"/>
</dbReference>
<dbReference type="EMBL" id="LJIJ01000683">
    <property type="protein sequence ID" value="ODM95347.1"/>
    <property type="molecule type" value="Genomic_DNA"/>
</dbReference>
<dbReference type="SUPFAM" id="SSF56059">
    <property type="entry name" value="Glutathione synthetase ATP-binding domain-like"/>
    <property type="match status" value="1"/>
</dbReference>
<keyword evidence="2" id="KW-0597">Phosphoprotein</keyword>
<gene>
    <name evidence="8" type="ORF">Ocin01_11338</name>
</gene>
<dbReference type="OMA" id="IGSAYKC"/>
<dbReference type="InterPro" id="IPR011761">
    <property type="entry name" value="ATP-grasp"/>
</dbReference>
<dbReference type="PANTHER" id="PTHR10841">
    <property type="entry name" value="SYNAPSIN"/>
    <property type="match status" value="1"/>
</dbReference>
<keyword evidence="9" id="KW-1185">Reference proteome</keyword>
<accession>A0A1D2MQJ3</accession>
<feature type="compositionally biased region" description="Polar residues" evidence="6">
    <location>
        <begin position="473"/>
        <end position="484"/>
    </location>
</feature>
<dbReference type="SUPFAM" id="SSF52440">
    <property type="entry name" value="PreATP-grasp domain"/>
    <property type="match status" value="1"/>
</dbReference>
<feature type="compositionally biased region" description="Polar residues" evidence="6">
    <location>
        <begin position="1"/>
        <end position="11"/>
    </location>
</feature>
<comment type="similarity">
    <text evidence="1">Belongs to the synapsin family.</text>
</comment>
<dbReference type="Gene3D" id="3.30.470.20">
    <property type="entry name" value="ATP-grasp fold, B domain"/>
    <property type="match status" value="1"/>
</dbReference>
<keyword evidence="5" id="KW-0547">Nucleotide-binding</keyword>
<dbReference type="GO" id="GO:0007269">
    <property type="term" value="P:neurotransmitter secretion"/>
    <property type="evidence" value="ECO:0007669"/>
    <property type="project" value="InterPro"/>
</dbReference>
<feature type="compositionally biased region" description="Gly residues" evidence="6">
    <location>
        <begin position="502"/>
        <end position="513"/>
    </location>
</feature>
<dbReference type="InterPro" id="IPR016185">
    <property type="entry name" value="PreATP-grasp_dom_sf"/>
</dbReference>
<evidence type="ECO:0000256" key="1">
    <source>
        <dbReference type="ARBA" id="ARBA00008243"/>
    </source>
</evidence>
<dbReference type="InterPro" id="IPR001359">
    <property type="entry name" value="Synapsin"/>
</dbReference>
<evidence type="ECO:0000313" key="9">
    <source>
        <dbReference type="Proteomes" id="UP000094527"/>
    </source>
</evidence>
<sequence length="535" mass="57396">MHDSFSANASNYLKRRFSSGDLSSEQDDPETSGKEQPQQPPPSSSSAAGGDGVKPTPRPPANLNIGMAATTTQSSTTIFNSSKTTSAPTSPAKSSSFLTRVQSLTGVAREYTSNITSQVVSTASQYGIGGGGSGSGLLGAGCSPPGRSKYFKTRKVHECEIRVEQCEFTELSITAMEGSCAVTYAVWKEGNKLVKQFVPDMVLIRQNLKDAGRDYKNQLLSLMYGGVPSVNSLQAVYNFQDKPWVFAHMMNIQRKLGKDAFPLIDQCFYPDFKEMSSYIPKLPAVLKIGHAHGGLGKIRVGTINDYQDASSVVAVTGTYCTSEPYVEARCDVHVQKVGNQYKAFMRKGIVGHWKSGSGSAMLEQIQMNEKYRSWVDNVATLFGGLDICALEVIVGKDGREYIIEVNDSALSLMGESQEDDRRHIAELVLSRMNQLCKPYTGQQTGGIGVAPLPPSQANAPPGAPGPGTRYRRTSGSESTFSDPANPNEISSSPSISRRESQGEGGGGAAGTGTGEDSEDTMKNLRKTFAGIFGDM</sequence>
<reference evidence="8 9" key="1">
    <citation type="journal article" date="2016" name="Genome Biol. Evol.">
        <title>Gene Family Evolution Reflects Adaptation to Soil Environmental Stressors in the Genome of the Collembolan Orchesella cincta.</title>
        <authorList>
            <person name="Faddeeva-Vakhrusheva A."/>
            <person name="Derks M.F."/>
            <person name="Anvar S.Y."/>
            <person name="Agamennone V."/>
            <person name="Suring W."/>
            <person name="Smit S."/>
            <person name="van Straalen N.M."/>
            <person name="Roelofs D."/>
        </authorList>
    </citation>
    <scope>NUCLEOTIDE SEQUENCE [LARGE SCALE GENOMIC DNA]</scope>
    <source>
        <tissue evidence="8">Mixed pool</tissue>
    </source>
</reference>
<dbReference type="Pfam" id="PF02750">
    <property type="entry name" value="Synapsin_C"/>
    <property type="match status" value="1"/>
</dbReference>
<feature type="compositionally biased region" description="Polar residues" evidence="6">
    <location>
        <begin position="69"/>
        <end position="80"/>
    </location>
</feature>
<feature type="compositionally biased region" description="Low complexity" evidence="6">
    <location>
        <begin position="485"/>
        <end position="495"/>
    </location>
</feature>